<evidence type="ECO:0000313" key="4">
    <source>
        <dbReference type="EMBL" id="MEN3746618.1"/>
    </source>
</evidence>
<organism evidence="4 5">
    <name type="scientific">Sphingomonas rustica</name>
    <dbReference type="NCBI Taxonomy" id="3103142"/>
    <lineage>
        <taxon>Bacteria</taxon>
        <taxon>Pseudomonadati</taxon>
        <taxon>Pseudomonadota</taxon>
        <taxon>Alphaproteobacteria</taxon>
        <taxon>Sphingomonadales</taxon>
        <taxon>Sphingomonadaceae</taxon>
        <taxon>Sphingomonas</taxon>
    </lineage>
</organism>
<feature type="domain" description="Dihydrodipicolinate reductase N-terminal" evidence="3">
    <location>
        <begin position="9"/>
        <end position="75"/>
    </location>
</feature>
<reference evidence="4 5" key="1">
    <citation type="submission" date="2024-05" db="EMBL/GenBank/DDBJ databases">
        <title>Sphingomonas sp. HF-S3 16S ribosomal RNA gene Genome sequencing and assembly.</title>
        <authorList>
            <person name="Lee H."/>
        </authorList>
    </citation>
    <scope>NUCLEOTIDE SEQUENCE [LARGE SCALE GENOMIC DNA]</scope>
    <source>
        <strain evidence="4 5">HF-S3</strain>
    </source>
</reference>
<dbReference type="Pfam" id="PF01113">
    <property type="entry name" value="DapB_N"/>
    <property type="match status" value="1"/>
</dbReference>
<dbReference type="SUPFAM" id="SSF51735">
    <property type="entry name" value="NAD(P)-binding Rossmann-fold domains"/>
    <property type="match status" value="1"/>
</dbReference>
<dbReference type="Proteomes" id="UP001427805">
    <property type="component" value="Unassembled WGS sequence"/>
</dbReference>
<dbReference type="RefSeq" id="WP_346245616.1">
    <property type="nucleotide sequence ID" value="NZ_JBDIZK010000002.1"/>
</dbReference>
<dbReference type="CDD" id="cd24146">
    <property type="entry name" value="nat-AmDH_N_like"/>
    <property type="match status" value="1"/>
</dbReference>
<evidence type="ECO:0000256" key="2">
    <source>
        <dbReference type="ARBA" id="ARBA00023002"/>
    </source>
</evidence>
<keyword evidence="2" id="KW-0560">Oxidoreductase</keyword>
<name>A0ABV0B4Y3_9SPHN</name>
<comment type="caution">
    <text evidence="4">The sequence shown here is derived from an EMBL/GenBank/DDBJ whole genome shotgun (WGS) entry which is preliminary data.</text>
</comment>
<sequence>MVYRVVQWATGSMGRTALRRVIDHPELELVGCHVYSAAKAGQDAGTLAGRDPVGVTATNDIAAILALDADVVLHMPRITLPYAAMNADVERLLAAGKNIISIAGFHAPWAHAPDYAEPLRAACVAGGSTLAGLGVNPGVIVERIALAATGLCSRLDAVRVHETVDASAMTSPGFVFGLMGFGSDPDTDDVTRGPLAQLYTQLFSEVLHLAAQGLGERIARIEPAHELTRAPRDIHVAAGVIAAGRVAATRWRWLAMLEGGGRIELAILWTADPSLHPEIGAAHWTIAIEGRPNIRMTLSIDEGDPAMPRARALTDATVAVALAAIPHVVGAPPGFFAYPHPPAWRARLSGDSL</sequence>
<evidence type="ECO:0000259" key="3">
    <source>
        <dbReference type="Pfam" id="PF01113"/>
    </source>
</evidence>
<gene>
    <name evidence="4" type="ORF">TPR58_05520</name>
</gene>
<dbReference type="EMBL" id="JBDIZK010000002">
    <property type="protein sequence ID" value="MEN3746618.1"/>
    <property type="molecule type" value="Genomic_DNA"/>
</dbReference>
<evidence type="ECO:0000256" key="1">
    <source>
        <dbReference type="ARBA" id="ARBA00022857"/>
    </source>
</evidence>
<accession>A0ABV0B4Y3</accession>
<dbReference type="Gene3D" id="3.40.50.720">
    <property type="entry name" value="NAD(P)-binding Rossmann-like Domain"/>
    <property type="match status" value="1"/>
</dbReference>
<keyword evidence="1" id="KW-0521">NADP</keyword>
<keyword evidence="5" id="KW-1185">Reference proteome</keyword>
<dbReference type="InterPro" id="IPR000846">
    <property type="entry name" value="DapB_N"/>
</dbReference>
<protein>
    <recommendedName>
        <fullName evidence="3">Dihydrodipicolinate reductase N-terminal domain-containing protein</fullName>
    </recommendedName>
</protein>
<dbReference type="InterPro" id="IPR036291">
    <property type="entry name" value="NAD(P)-bd_dom_sf"/>
</dbReference>
<evidence type="ECO:0000313" key="5">
    <source>
        <dbReference type="Proteomes" id="UP001427805"/>
    </source>
</evidence>
<proteinExistence type="predicted"/>